<comment type="similarity">
    <text evidence="1">Belongs to the syntaxin family.</text>
</comment>
<dbReference type="GO" id="GO:0000149">
    <property type="term" value="F:SNARE binding"/>
    <property type="evidence" value="ECO:0007669"/>
    <property type="project" value="TreeGrafter"/>
</dbReference>
<organism evidence="5 6">
    <name type="scientific">Gadus morhua</name>
    <name type="common">Atlantic cod</name>
    <dbReference type="NCBI Taxonomy" id="8049"/>
    <lineage>
        <taxon>Eukaryota</taxon>
        <taxon>Metazoa</taxon>
        <taxon>Chordata</taxon>
        <taxon>Craniata</taxon>
        <taxon>Vertebrata</taxon>
        <taxon>Euteleostomi</taxon>
        <taxon>Actinopterygii</taxon>
        <taxon>Neopterygii</taxon>
        <taxon>Teleostei</taxon>
        <taxon>Neoteleostei</taxon>
        <taxon>Acanthomorphata</taxon>
        <taxon>Zeiogadaria</taxon>
        <taxon>Gadariae</taxon>
        <taxon>Gadiformes</taxon>
        <taxon>Gadoidei</taxon>
        <taxon>Gadidae</taxon>
        <taxon>Gadus</taxon>
    </lineage>
</organism>
<dbReference type="GO" id="GO:0048787">
    <property type="term" value="C:presynaptic active zone membrane"/>
    <property type="evidence" value="ECO:0007669"/>
    <property type="project" value="TreeGrafter"/>
</dbReference>
<dbReference type="RefSeq" id="XP_030211012.1">
    <property type="nucleotide sequence ID" value="XM_030355152.1"/>
</dbReference>
<dbReference type="SUPFAM" id="SSF47661">
    <property type="entry name" value="t-snare proteins"/>
    <property type="match status" value="1"/>
</dbReference>
<dbReference type="FunFam" id="1.20.58.70:FF:000011">
    <property type="entry name" value="Syntaxin 4"/>
    <property type="match status" value="1"/>
</dbReference>
<gene>
    <name evidence="5" type="primary">LOC115542749</name>
</gene>
<feature type="transmembrane region" description="Helical" evidence="3">
    <location>
        <begin position="271"/>
        <end position="295"/>
    </location>
</feature>
<dbReference type="GO" id="GO:0048278">
    <property type="term" value="P:vesicle docking"/>
    <property type="evidence" value="ECO:0007669"/>
    <property type="project" value="TreeGrafter"/>
</dbReference>
<dbReference type="GO" id="GO:0006886">
    <property type="term" value="P:intracellular protein transport"/>
    <property type="evidence" value="ECO:0007669"/>
    <property type="project" value="TreeGrafter"/>
</dbReference>
<dbReference type="GO" id="GO:0031629">
    <property type="term" value="P:synaptic vesicle fusion to presynaptic active zone membrane"/>
    <property type="evidence" value="ECO:0007669"/>
    <property type="project" value="TreeGrafter"/>
</dbReference>
<dbReference type="PROSITE" id="PS50192">
    <property type="entry name" value="T_SNARE"/>
    <property type="match status" value="1"/>
</dbReference>
<dbReference type="GO" id="GO:0005484">
    <property type="term" value="F:SNAP receptor activity"/>
    <property type="evidence" value="ECO:0007669"/>
    <property type="project" value="TreeGrafter"/>
</dbReference>
<keyword evidence="3" id="KW-1133">Transmembrane helix</keyword>
<dbReference type="InterPro" id="IPR000727">
    <property type="entry name" value="T_SNARE_dom"/>
</dbReference>
<evidence type="ECO:0000313" key="5">
    <source>
        <dbReference type="Ensembl" id="ENSGMOP00000009821.2"/>
    </source>
</evidence>
<dbReference type="InterPro" id="IPR045242">
    <property type="entry name" value="Syntaxin"/>
</dbReference>
<dbReference type="OMA" id="PARIFIQ"/>
<keyword evidence="6" id="KW-1185">Reference proteome</keyword>
<dbReference type="InterPro" id="IPR010989">
    <property type="entry name" value="SNARE"/>
</dbReference>
<reference evidence="5" key="2">
    <citation type="submission" date="2025-09" db="UniProtKB">
        <authorList>
            <consortium name="Ensembl"/>
        </authorList>
    </citation>
    <scope>IDENTIFICATION</scope>
</reference>
<dbReference type="GO" id="GO:0031201">
    <property type="term" value="C:SNARE complex"/>
    <property type="evidence" value="ECO:0007669"/>
    <property type="project" value="TreeGrafter"/>
</dbReference>
<feature type="domain" description="T-SNARE coiled-coil homology" evidence="4">
    <location>
        <begin position="198"/>
        <end position="260"/>
    </location>
</feature>
<evidence type="ECO:0000313" key="6">
    <source>
        <dbReference type="Proteomes" id="UP000694546"/>
    </source>
</evidence>
<name>A0A8C4Z923_GADMO</name>
<dbReference type="PANTHER" id="PTHR19957:SF36">
    <property type="entry name" value="SYNTAXIN-2"/>
    <property type="match status" value="1"/>
</dbReference>
<keyword evidence="3" id="KW-0472">Membrane</keyword>
<dbReference type="Gene3D" id="1.20.58.70">
    <property type="match status" value="1"/>
</dbReference>
<dbReference type="SMART" id="SM00397">
    <property type="entry name" value="t_SNARE"/>
    <property type="match status" value="1"/>
</dbReference>
<dbReference type="Proteomes" id="UP000694546">
    <property type="component" value="Chromosome 4"/>
</dbReference>
<protein>
    <submittedName>
        <fullName evidence="5">Syntaxin-2-like</fullName>
    </submittedName>
</protein>
<dbReference type="Ensembl" id="ENSGMOT00000010085.2">
    <property type="protein sequence ID" value="ENSGMOP00000009821.2"/>
    <property type="gene ID" value="ENSGMOG00000009196.2"/>
</dbReference>
<dbReference type="CDD" id="cd00179">
    <property type="entry name" value="SynN"/>
    <property type="match status" value="1"/>
</dbReference>
<keyword evidence="2" id="KW-0175">Coiled coil</keyword>
<dbReference type="Gene3D" id="1.20.5.110">
    <property type="match status" value="1"/>
</dbReference>
<dbReference type="SMART" id="SM00503">
    <property type="entry name" value="SynN"/>
    <property type="match status" value="1"/>
</dbReference>
<dbReference type="AlphaFoldDB" id="A0A8C4Z923"/>
<dbReference type="GeneTree" id="ENSGT01030000234627"/>
<proteinExistence type="inferred from homology"/>
<dbReference type="InterPro" id="IPR006011">
    <property type="entry name" value="Syntaxin_N"/>
</dbReference>
<sequence length="298" mass="33865">MFKTHVRAMRDRLAELAQVSKNVDKGSIQRVNSSHMDDFFKKVKEVQSRILKITSHVEEVRRKHNEILSAPISEQRKKHELEELNKDIKRDSTLVQAELKAIKQGLSLDENENNASVDQRIQKNQHSDLTRQFVEAMTAYSKIQVAFRDESKNRILRQLEITGKVTSNEELETILQSDNPSIFTFDVAQDSQTTRHALNEIESRHHDIMDLESSIRELNEMFTDVAVLVDTQGNLTNNIEKNVSSAAEYIFVAKGETKKAVLYKKKACRKYIIIAAVVATLLALIALIVGLALGLPKT</sequence>
<dbReference type="OrthoDB" id="10255013at2759"/>
<dbReference type="PANTHER" id="PTHR19957">
    <property type="entry name" value="SYNTAXIN"/>
    <property type="match status" value="1"/>
</dbReference>
<evidence type="ECO:0000256" key="1">
    <source>
        <dbReference type="ARBA" id="ARBA00009063"/>
    </source>
</evidence>
<dbReference type="GO" id="GO:0008021">
    <property type="term" value="C:synaptic vesicle"/>
    <property type="evidence" value="ECO:0007669"/>
    <property type="project" value="TreeGrafter"/>
</dbReference>
<keyword evidence="3" id="KW-0812">Transmembrane</keyword>
<dbReference type="GeneID" id="115542749"/>
<dbReference type="KEGG" id="gmh:115542749"/>
<accession>A0A8C4Z923</accession>
<reference evidence="5" key="1">
    <citation type="submission" date="2025-08" db="UniProtKB">
        <authorList>
            <consortium name="Ensembl"/>
        </authorList>
    </citation>
    <scope>IDENTIFICATION</scope>
</reference>
<dbReference type="Pfam" id="PF00804">
    <property type="entry name" value="Syntaxin"/>
    <property type="match status" value="1"/>
</dbReference>
<evidence type="ECO:0000259" key="4">
    <source>
        <dbReference type="PROSITE" id="PS50192"/>
    </source>
</evidence>
<evidence type="ECO:0000256" key="3">
    <source>
        <dbReference type="SAM" id="Phobius"/>
    </source>
</evidence>
<evidence type="ECO:0000256" key="2">
    <source>
        <dbReference type="ARBA" id="ARBA00023054"/>
    </source>
</evidence>